<comment type="caution">
    <text evidence="1">The sequence shown here is derived from an EMBL/GenBank/DDBJ whole genome shotgun (WGS) entry which is preliminary data.</text>
</comment>
<dbReference type="OrthoDB" id="1443546at2"/>
<evidence type="ECO:0000313" key="1">
    <source>
        <dbReference type="EMBL" id="PWH81850.1"/>
    </source>
</evidence>
<dbReference type="Proteomes" id="UP000245375">
    <property type="component" value="Unassembled WGS sequence"/>
</dbReference>
<reference evidence="2" key="1">
    <citation type="submission" date="2018-05" db="EMBL/GenBank/DDBJ databases">
        <title>Algibacter marinivivus sp. nov., isolated from sample around a algae.</title>
        <authorList>
            <person name="Lu D."/>
        </authorList>
    </citation>
    <scope>NUCLEOTIDE SEQUENCE [LARGE SCALE GENOMIC DNA]</scope>
    <source>
        <strain evidence="2">ZY111</strain>
    </source>
</reference>
<evidence type="ECO:0000313" key="2">
    <source>
        <dbReference type="Proteomes" id="UP000245375"/>
    </source>
</evidence>
<gene>
    <name evidence="1" type="ORF">DIS18_13835</name>
</gene>
<organism evidence="1 2">
    <name type="scientific">Algibacter marinivivus</name>
    <dbReference type="NCBI Taxonomy" id="2100723"/>
    <lineage>
        <taxon>Bacteria</taxon>
        <taxon>Pseudomonadati</taxon>
        <taxon>Bacteroidota</taxon>
        <taxon>Flavobacteriia</taxon>
        <taxon>Flavobacteriales</taxon>
        <taxon>Flavobacteriaceae</taxon>
        <taxon>Algibacter</taxon>
    </lineage>
</organism>
<reference evidence="1 2" key="2">
    <citation type="submission" date="2018-05" db="EMBL/GenBank/DDBJ databases">
        <title>Algibacter marinivivus sp. nov., isolated from sample around a algae.</title>
        <authorList>
            <person name="Zhong X."/>
        </authorList>
    </citation>
    <scope>NUCLEOTIDE SEQUENCE [LARGE SCALE GENOMIC DNA]</scope>
    <source>
        <strain evidence="1 2">ZY111</strain>
    </source>
</reference>
<keyword evidence="2" id="KW-1185">Reference proteome</keyword>
<evidence type="ECO:0008006" key="3">
    <source>
        <dbReference type="Google" id="ProtNLM"/>
    </source>
</evidence>
<reference evidence="2" key="3">
    <citation type="submission" date="2018-05" db="EMBL/GenBank/DDBJ databases">
        <authorList>
            <person name="Lu D."/>
        </authorList>
    </citation>
    <scope>NUCLEOTIDE SEQUENCE [LARGE SCALE GENOMIC DNA]</scope>
    <source>
        <strain evidence="2">ZY111</strain>
    </source>
</reference>
<sequence length="120" mass="13548">MSFGTINILQNNLAEVIVDEGVVMDEISVDEYHDFLLNNLEAPMGLLINKKNSYSYTFEAQKSIVHLDAIKSMAVVTQTSGAVMSTKTLINVNGNIYRNIKLFQERENALSWLYKELSTQ</sequence>
<name>A0A2U2X254_9FLAO</name>
<protein>
    <recommendedName>
        <fullName evidence="3">STAS/SEC14 domain-containing protein</fullName>
    </recommendedName>
</protein>
<dbReference type="EMBL" id="QFRI01000004">
    <property type="protein sequence ID" value="PWH81850.1"/>
    <property type="molecule type" value="Genomic_DNA"/>
</dbReference>
<dbReference type="AlphaFoldDB" id="A0A2U2X254"/>
<proteinExistence type="predicted"/>
<accession>A0A2U2X254</accession>